<dbReference type="InterPro" id="IPR050715">
    <property type="entry name" value="LRR-SigEffector_domain"/>
</dbReference>
<dbReference type="PANTHER" id="PTHR45752">
    <property type="entry name" value="LEUCINE-RICH REPEAT-CONTAINING"/>
    <property type="match status" value="1"/>
</dbReference>
<gene>
    <name evidence="4" type="ORF">CXB51_029891</name>
</gene>
<feature type="domain" description="C-JID" evidence="3">
    <location>
        <begin position="345"/>
        <end position="444"/>
    </location>
</feature>
<dbReference type="OrthoDB" id="1751997at2759"/>
<keyword evidence="5" id="KW-1185">Reference proteome</keyword>
<dbReference type="InterPro" id="IPR001611">
    <property type="entry name" value="Leu-rich_rpt"/>
</dbReference>
<dbReference type="PROSITE" id="PS51450">
    <property type="entry name" value="LRR"/>
    <property type="match status" value="1"/>
</dbReference>
<dbReference type="EMBL" id="JAHUZN010000011">
    <property type="protein sequence ID" value="KAG8479439.1"/>
    <property type="molecule type" value="Genomic_DNA"/>
</dbReference>
<evidence type="ECO:0000259" key="3">
    <source>
        <dbReference type="Pfam" id="PF20160"/>
    </source>
</evidence>
<proteinExistence type="predicted"/>
<dbReference type="Proteomes" id="UP000701853">
    <property type="component" value="Chromosome 11"/>
</dbReference>
<evidence type="ECO:0000256" key="2">
    <source>
        <dbReference type="ARBA" id="ARBA00022737"/>
    </source>
</evidence>
<dbReference type="PANTHER" id="PTHR45752:SF171">
    <property type="entry name" value="TMV RESISTANCE PROTEIN N-LIKE"/>
    <property type="match status" value="1"/>
</dbReference>
<name>A0A8J6CP22_9ROSI</name>
<dbReference type="InterPro" id="IPR032675">
    <property type="entry name" value="LRR_dom_sf"/>
</dbReference>
<reference evidence="4 5" key="1">
    <citation type="journal article" date="2021" name="bioRxiv">
        <title>The Gossypium anomalum genome as a resource for cotton improvement and evolutionary analysis of hybrid incompatibility.</title>
        <authorList>
            <person name="Grover C.E."/>
            <person name="Yuan D."/>
            <person name="Arick M.A."/>
            <person name="Miller E.R."/>
            <person name="Hu G."/>
            <person name="Peterson D.G."/>
            <person name="Wendel J.F."/>
            <person name="Udall J.A."/>
        </authorList>
    </citation>
    <scope>NUCLEOTIDE SEQUENCE [LARGE SCALE GENOMIC DNA]</scope>
    <source>
        <strain evidence="4">JFW-Udall</strain>
        <tissue evidence="4">Leaf</tissue>
    </source>
</reference>
<keyword evidence="2" id="KW-0677">Repeat</keyword>
<accession>A0A8J6CP22</accession>
<dbReference type="Pfam" id="PF00560">
    <property type="entry name" value="LRR_1"/>
    <property type="match status" value="1"/>
</dbReference>
<dbReference type="SUPFAM" id="SSF52058">
    <property type="entry name" value="L domain-like"/>
    <property type="match status" value="1"/>
</dbReference>
<dbReference type="AlphaFoldDB" id="A0A8J6CP22"/>
<keyword evidence="1" id="KW-0433">Leucine-rich repeat</keyword>
<evidence type="ECO:0000313" key="4">
    <source>
        <dbReference type="EMBL" id="KAG8479439.1"/>
    </source>
</evidence>
<sequence>MRRKFVREKSTEELGKRCRLWEEKDVYHGNERDSHFEHGYLLEDEKIKTTQNPLSALYRLKVLNLKGSENLIKASDYTTSSNLEFSFWKVAQYFKAFQRFMGKWNVCWSFVLMGPTLKSYIPSSIGNLRRLKLLNLKTAKVLGVFQSKLEWNPLKYLLYQVAQILKAFQRLMIAETLCLPRSISGCKSLKTLNISGCYEVEYLPENLQQQEFLEELKFEFIKRAKSDYNLICCLYSLKELDLSGNNFISIPSSLTRFSKLQYLGLSNCKELKSLPELLTSIANVWTDGCAFELVANPSKVYNSTGWAWFCAVHCYRLAENINALTLLKKHLKVFANSRKIFYIIIPGSEIPKSFSQQRGGASIKIHLPTNIRNDSQWMGIAFCCIFVSDDTSRDENVMCKAVIQGRNPRVVDWCGLLVGKESGQPIMKDHIFLRYWSPDILYPFFLENEGSERETKNLSTSDCYDILLWSLGKGEEVRSSNCV</sequence>
<organism evidence="4 5">
    <name type="scientific">Gossypium anomalum</name>
    <dbReference type="NCBI Taxonomy" id="47600"/>
    <lineage>
        <taxon>Eukaryota</taxon>
        <taxon>Viridiplantae</taxon>
        <taxon>Streptophyta</taxon>
        <taxon>Embryophyta</taxon>
        <taxon>Tracheophyta</taxon>
        <taxon>Spermatophyta</taxon>
        <taxon>Magnoliopsida</taxon>
        <taxon>eudicotyledons</taxon>
        <taxon>Gunneridae</taxon>
        <taxon>Pentapetalae</taxon>
        <taxon>rosids</taxon>
        <taxon>malvids</taxon>
        <taxon>Malvales</taxon>
        <taxon>Malvaceae</taxon>
        <taxon>Malvoideae</taxon>
        <taxon>Gossypium</taxon>
    </lineage>
</organism>
<protein>
    <recommendedName>
        <fullName evidence="3">C-JID domain-containing protein</fullName>
    </recommendedName>
</protein>
<evidence type="ECO:0000313" key="5">
    <source>
        <dbReference type="Proteomes" id="UP000701853"/>
    </source>
</evidence>
<dbReference type="Gene3D" id="3.80.10.10">
    <property type="entry name" value="Ribonuclease Inhibitor"/>
    <property type="match status" value="1"/>
</dbReference>
<comment type="caution">
    <text evidence="4">The sequence shown here is derived from an EMBL/GenBank/DDBJ whole genome shotgun (WGS) entry which is preliminary data.</text>
</comment>
<dbReference type="InterPro" id="IPR045344">
    <property type="entry name" value="C-JID"/>
</dbReference>
<dbReference type="Pfam" id="PF20160">
    <property type="entry name" value="C-JID"/>
    <property type="match status" value="1"/>
</dbReference>
<evidence type="ECO:0000256" key="1">
    <source>
        <dbReference type="ARBA" id="ARBA00022614"/>
    </source>
</evidence>